<dbReference type="InterPro" id="IPR036390">
    <property type="entry name" value="WH_DNA-bd_sf"/>
</dbReference>
<dbReference type="SMART" id="SM00884">
    <property type="entry name" value="Cullin_Nedd8"/>
    <property type="match status" value="1"/>
</dbReference>
<evidence type="ECO:0000313" key="4">
    <source>
        <dbReference type="EMBL" id="GME78552.1"/>
    </source>
</evidence>
<dbReference type="Pfam" id="PF10557">
    <property type="entry name" value="Cullin_Nedd8"/>
    <property type="match status" value="1"/>
</dbReference>
<dbReference type="SUPFAM" id="SSF46785">
    <property type="entry name" value="Winged helix' DNA-binding domain"/>
    <property type="match status" value="1"/>
</dbReference>
<comment type="caution">
    <text evidence="4">The sequence shown here is derived from an EMBL/GenBank/DDBJ whole genome shotgun (WGS) entry which is preliminary data.</text>
</comment>
<evidence type="ECO:0000313" key="5">
    <source>
        <dbReference type="Proteomes" id="UP001165120"/>
    </source>
</evidence>
<dbReference type="InterPro" id="IPR036388">
    <property type="entry name" value="WH-like_DNA-bd_sf"/>
</dbReference>
<accession>A0A9W6WCZ3</accession>
<dbReference type="Gene3D" id="1.10.10.10">
    <property type="entry name" value="Winged helix-like DNA-binding domain superfamily/Winged helix DNA-binding domain"/>
    <property type="match status" value="1"/>
</dbReference>
<sequence>MKMNLSLGVKNVESKQEDLETSKEVERRHHEALKACIVRVMKARRNLKHQQLISEVIQQLVSRFHPSINEIKNAIEVLIDESYLVRDPEGSGYEYLA</sequence>
<dbReference type="Proteomes" id="UP001165120">
    <property type="component" value="Unassembled WGS sequence"/>
</dbReference>
<evidence type="ECO:0000256" key="2">
    <source>
        <dbReference type="ARBA" id="ARBA00022843"/>
    </source>
</evidence>
<protein>
    <submittedName>
        <fullName evidence="4">Unnamed protein product</fullName>
    </submittedName>
</protein>
<gene>
    <name evidence="4" type="ORF">Cboi02_000585900</name>
</gene>
<dbReference type="PANTHER" id="PTHR11932">
    <property type="entry name" value="CULLIN"/>
    <property type="match status" value="1"/>
</dbReference>
<organism evidence="4 5">
    <name type="scientific">Candida boidinii</name>
    <name type="common">Yeast</name>
    <dbReference type="NCBI Taxonomy" id="5477"/>
    <lineage>
        <taxon>Eukaryota</taxon>
        <taxon>Fungi</taxon>
        <taxon>Dikarya</taxon>
        <taxon>Ascomycota</taxon>
        <taxon>Saccharomycotina</taxon>
        <taxon>Pichiomycetes</taxon>
        <taxon>Pichiales</taxon>
        <taxon>Pichiaceae</taxon>
        <taxon>Ogataea</taxon>
        <taxon>Ogataea/Candida clade</taxon>
    </lineage>
</organism>
<reference evidence="4" key="1">
    <citation type="submission" date="2023-04" db="EMBL/GenBank/DDBJ databases">
        <title>Candida boidinii NBRC 10035.</title>
        <authorList>
            <person name="Ichikawa N."/>
            <person name="Sato H."/>
            <person name="Tonouchi N."/>
        </authorList>
    </citation>
    <scope>NUCLEOTIDE SEQUENCE</scope>
    <source>
        <strain evidence="4">NBRC 10035</strain>
    </source>
</reference>
<proteinExistence type="predicted"/>
<evidence type="ECO:0000259" key="3">
    <source>
        <dbReference type="SMART" id="SM00884"/>
    </source>
</evidence>
<keyword evidence="2" id="KW-0832">Ubl conjugation</keyword>
<evidence type="ECO:0000256" key="1">
    <source>
        <dbReference type="ARBA" id="ARBA00022499"/>
    </source>
</evidence>
<keyword evidence="5" id="KW-1185">Reference proteome</keyword>
<dbReference type="AlphaFoldDB" id="A0A9W6WCZ3"/>
<dbReference type="InterPro" id="IPR045093">
    <property type="entry name" value="Cullin"/>
</dbReference>
<dbReference type="FunFam" id="1.10.10.10:FF:000014">
    <property type="entry name" value="Cullin 1"/>
    <property type="match status" value="1"/>
</dbReference>
<dbReference type="InterPro" id="IPR019559">
    <property type="entry name" value="Cullin_neddylation_domain"/>
</dbReference>
<keyword evidence="1" id="KW-1017">Isopeptide bond</keyword>
<dbReference type="EMBL" id="BSXN01003128">
    <property type="protein sequence ID" value="GME78552.1"/>
    <property type="molecule type" value="Genomic_DNA"/>
</dbReference>
<feature type="domain" description="Cullin neddylation" evidence="3">
    <location>
        <begin position="25"/>
        <end position="92"/>
    </location>
</feature>
<name>A0A9W6WCZ3_CANBO</name>